<dbReference type="Pfam" id="PF11964">
    <property type="entry name" value="SpoIIAA-like"/>
    <property type="match status" value="1"/>
</dbReference>
<evidence type="ECO:0000313" key="2">
    <source>
        <dbReference type="Proteomes" id="UP000615760"/>
    </source>
</evidence>
<accession>A0ABQ1JTY0</accession>
<dbReference type="SUPFAM" id="SSF52091">
    <property type="entry name" value="SpoIIaa-like"/>
    <property type="match status" value="1"/>
</dbReference>
<organism evidence="1 2">
    <name type="scientific">Flavobacterium suaedae</name>
    <dbReference type="NCBI Taxonomy" id="1767027"/>
    <lineage>
        <taxon>Bacteria</taxon>
        <taxon>Pseudomonadati</taxon>
        <taxon>Bacteroidota</taxon>
        <taxon>Flavobacteriia</taxon>
        <taxon>Flavobacteriales</taxon>
        <taxon>Flavobacteriaceae</taxon>
        <taxon>Flavobacterium</taxon>
    </lineage>
</organism>
<keyword evidence="2" id="KW-1185">Reference proteome</keyword>
<dbReference type="InterPro" id="IPR038396">
    <property type="entry name" value="SpoIIAA-like_sf"/>
</dbReference>
<dbReference type="InterPro" id="IPR021866">
    <property type="entry name" value="SpoIIAA-like"/>
</dbReference>
<dbReference type="Proteomes" id="UP000615760">
    <property type="component" value="Unassembled WGS sequence"/>
</dbReference>
<reference evidence="2" key="1">
    <citation type="journal article" date="2019" name="Int. J. Syst. Evol. Microbiol.">
        <title>The Global Catalogue of Microorganisms (GCM) 10K type strain sequencing project: providing services to taxonomists for standard genome sequencing and annotation.</title>
        <authorList>
            <consortium name="The Broad Institute Genomics Platform"/>
            <consortium name="The Broad Institute Genome Sequencing Center for Infectious Disease"/>
            <person name="Wu L."/>
            <person name="Ma J."/>
        </authorList>
    </citation>
    <scope>NUCLEOTIDE SEQUENCE [LARGE SCALE GENOMIC DNA]</scope>
    <source>
        <strain evidence="2">CGMCC 1.15461</strain>
    </source>
</reference>
<evidence type="ECO:0008006" key="3">
    <source>
        <dbReference type="Google" id="ProtNLM"/>
    </source>
</evidence>
<sequence length="121" mass="13601">MIETLKDTPDNVAGFRATGKVTKDDYKTVIEPHVKEIAKQNNEVNFLMLMDTDIENYTAGAVLQDMLLGFKELTKWNRVAVVSDSENLKKAVDAFSVLAPGNYKGFPKEEYMDAVSWVSHL</sequence>
<name>A0ABQ1JTY0_9FLAO</name>
<dbReference type="InterPro" id="IPR036513">
    <property type="entry name" value="STAS_dom_sf"/>
</dbReference>
<protein>
    <recommendedName>
        <fullName evidence="3">STAS/SEC14 domain-containing protein</fullName>
    </recommendedName>
</protein>
<dbReference type="Gene3D" id="3.40.50.10600">
    <property type="entry name" value="SpoIIaa-like domains"/>
    <property type="match status" value="1"/>
</dbReference>
<comment type="caution">
    <text evidence="1">The sequence shown here is derived from an EMBL/GenBank/DDBJ whole genome shotgun (WGS) entry which is preliminary data.</text>
</comment>
<gene>
    <name evidence="1" type="ORF">GCM10007424_15350</name>
</gene>
<dbReference type="RefSeq" id="WP_188620672.1">
    <property type="nucleotide sequence ID" value="NZ_BMJE01000003.1"/>
</dbReference>
<dbReference type="EMBL" id="BMJE01000003">
    <property type="protein sequence ID" value="GGB76272.1"/>
    <property type="molecule type" value="Genomic_DNA"/>
</dbReference>
<proteinExistence type="predicted"/>
<evidence type="ECO:0000313" key="1">
    <source>
        <dbReference type="EMBL" id="GGB76272.1"/>
    </source>
</evidence>